<proteinExistence type="predicted"/>
<dbReference type="EMBL" id="KY684104">
    <property type="protein sequence ID" value="ARF10714.1"/>
    <property type="molecule type" value="Genomic_DNA"/>
</dbReference>
<feature type="transmembrane region" description="Helical" evidence="1">
    <location>
        <begin position="48"/>
        <end position="69"/>
    </location>
</feature>
<evidence type="ECO:0000313" key="2">
    <source>
        <dbReference type="EMBL" id="ARF10714.1"/>
    </source>
</evidence>
<sequence length="88" mass="10251">MIKNMYLVLAIFQVALIAASLIGIYTYYRSFKDYDGDDPLTRYFYISNAFSIFSVILAASLQIFIFYILNITSNFEINQLENCCPKKY</sequence>
<protein>
    <submittedName>
        <fullName evidence="2">Uncharacterized protein</fullName>
    </submittedName>
</protein>
<name>A0A1V0SGE4_9VIRU</name>
<keyword evidence="1" id="KW-0812">Transmembrane</keyword>
<feature type="transmembrane region" description="Helical" evidence="1">
    <location>
        <begin position="7"/>
        <end position="28"/>
    </location>
</feature>
<gene>
    <name evidence="2" type="ORF">Hokovirus_2_241</name>
</gene>
<reference evidence="2" key="1">
    <citation type="journal article" date="2017" name="Science">
        <title>Giant viruses with an expanded complement of translation system components.</title>
        <authorList>
            <person name="Schulz F."/>
            <person name="Yutin N."/>
            <person name="Ivanova N.N."/>
            <person name="Ortega D.R."/>
            <person name="Lee T.K."/>
            <person name="Vierheilig J."/>
            <person name="Daims H."/>
            <person name="Horn M."/>
            <person name="Wagner M."/>
            <person name="Jensen G.J."/>
            <person name="Kyrpides N.C."/>
            <person name="Koonin E.V."/>
            <person name="Woyke T."/>
        </authorList>
    </citation>
    <scope>NUCLEOTIDE SEQUENCE</scope>
    <source>
        <strain evidence="2">HKV1</strain>
    </source>
</reference>
<organism evidence="2">
    <name type="scientific">Hokovirus HKV1</name>
    <dbReference type="NCBI Taxonomy" id="1977638"/>
    <lineage>
        <taxon>Viruses</taxon>
        <taxon>Varidnaviria</taxon>
        <taxon>Bamfordvirae</taxon>
        <taxon>Nucleocytoviricota</taxon>
        <taxon>Megaviricetes</taxon>
        <taxon>Imitervirales</taxon>
        <taxon>Mimiviridae</taxon>
        <taxon>Klosneuvirinae</taxon>
        <taxon>Hokovirus</taxon>
    </lineage>
</organism>
<keyword evidence="1" id="KW-1133">Transmembrane helix</keyword>
<accession>A0A1V0SGE4</accession>
<evidence type="ECO:0000256" key="1">
    <source>
        <dbReference type="SAM" id="Phobius"/>
    </source>
</evidence>
<keyword evidence="1" id="KW-0472">Membrane</keyword>